<evidence type="ECO:0000313" key="2">
    <source>
        <dbReference type="Proteomes" id="UP000830454"/>
    </source>
</evidence>
<keyword evidence="2" id="KW-1185">Reference proteome</keyword>
<reference evidence="1" key="1">
    <citation type="submission" date="2021-12" db="EMBL/GenBank/DDBJ databases">
        <authorList>
            <person name="Cha I.-T."/>
            <person name="Lee K.-E."/>
            <person name="Park S.-J."/>
        </authorList>
    </citation>
    <scope>NUCLEOTIDE SEQUENCE</scope>
    <source>
        <strain evidence="1">YSM-43</strain>
    </source>
</reference>
<dbReference type="EMBL" id="CP090145">
    <property type="protein sequence ID" value="UOX34918.1"/>
    <property type="molecule type" value="Genomic_DNA"/>
</dbReference>
<reference evidence="1" key="2">
    <citation type="submission" date="2022-04" db="EMBL/GenBank/DDBJ databases">
        <title>Complete Genome Sequence of Flavobacterium sediminilitoris YSM-43, Isolated from a Tidal Sediment.</title>
        <authorList>
            <person name="Lee P.A."/>
        </authorList>
    </citation>
    <scope>NUCLEOTIDE SEQUENCE</scope>
    <source>
        <strain evidence="1">YSM-43</strain>
    </source>
</reference>
<sequence>MKNYITVAIFNFQHETYIVKNLLEQEDIQHFFENETLVSIDPFASIAYGGIKLKVHPNDIKRTKEILDSLKNDNHLKIV</sequence>
<protein>
    <submittedName>
        <fullName evidence="1">DUF2007 domain-containing protein</fullName>
    </submittedName>
</protein>
<organism evidence="1 2">
    <name type="scientific">Flavobacterium sediminilitoris</name>
    <dbReference type="NCBI Taxonomy" id="2024526"/>
    <lineage>
        <taxon>Bacteria</taxon>
        <taxon>Pseudomonadati</taxon>
        <taxon>Bacteroidota</taxon>
        <taxon>Flavobacteriia</taxon>
        <taxon>Flavobacteriales</taxon>
        <taxon>Flavobacteriaceae</taxon>
        <taxon>Flavobacterium</taxon>
    </lineage>
</organism>
<proteinExistence type="predicted"/>
<gene>
    <name evidence="1" type="ORF">LXD69_05250</name>
</gene>
<name>A0ABY4HPW8_9FLAO</name>
<accession>A0ABY4HPW8</accession>
<evidence type="ECO:0000313" key="1">
    <source>
        <dbReference type="EMBL" id="UOX34918.1"/>
    </source>
</evidence>
<dbReference type="RefSeq" id="WP_045970398.1">
    <property type="nucleotide sequence ID" value="NZ_CP090145.1"/>
</dbReference>
<dbReference type="Proteomes" id="UP000830454">
    <property type="component" value="Chromosome"/>
</dbReference>